<accession>A0ABV4X6E0</accession>
<dbReference type="Proteomes" id="UP001576774">
    <property type="component" value="Unassembled WGS sequence"/>
</dbReference>
<keyword evidence="3" id="KW-1185">Reference proteome</keyword>
<dbReference type="RefSeq" id="WP_413271423.1">
    <property type="nucleotide sequence ID" value="NZ_JBHFNQ010000119.1"/>
</dbReference>
<dbReference type="InterPro" id="IPR013424">
    <property type="entry name" value="Ice-binding_C"/>
</dbReference>
<gene>
    <name evidence="2" type="ORF">ACE1CC_15975</name>
</gene>
<feature type="chain" id="PRO_5045572146" evidence="1">
    <location>
        <begin position="28"/>
        <end position="227"/>
    </location>
</feature>
<evidence type="ECO:0000313" key="3">
    <source>
        <dbReference type="Proteomes" id="UP001576774"/>
    </source>
</evidence>
<reference evidence="2 3" key="1">
    <citation type="submission" date="2024-09" db="EMBL/GenBank/DDBJ databases">
        <title>Floridaenema gen nov. (Aerosakkonemataceae, Aerosakkonematales ord. nov., Cyanobacteria) from benthic tropical and subtropical fresh waters, with the description of four new species.</title>
        <authorList>
            <person name="Moretto J.A."/>
            <person name="Berthold D.E."/>
            <person name="Lefler F.W."/>
            <person name="Huang I.-S."/>
            <person name="Laughinghouse H. IV."/>
        </authorList>
    </citation>
    <scope>NUCLEOTIDE SEQUENCE [LARGE SCALE GENOMIC DNA]</scope>
    <source>
        <strain evidence="2 3">BLCC-F46</strain>
    </source>
</reference>
<evidence type="ECO:0000256" key="1">
    <source>
        <dbReference type="SAM" id="SignalP"/>
    </source>
</evidence>
<dbReference type="EMBL" id="JBHFNQ010000119">
    <property type="protein sequence ID" value="MFB2878349.1"/>
    <property type="molecule type" value="Genomic_DNA"/>
</dbReference>
<evidence type="ECO:0000313" key="2">
    <source>
        <dbReference type="EMBL" id="MFB2878349.1"/>
    </source>
</evidence>
<proteinExistence type="predicted"/>
<keyword evidence="1" id="KW-0732">Signal</keyword>
<protein>
    <submittedName>
        <fullName evidence="2">PEP-CTERM sorting domain-containing protein</fullName>
    </submittedName>
</protein>
<feature type="signal peptide" evidence="1">
    <location>
        <begin position="1"/>
        <end position="27"/>
    </location>
</feature>
<comment type="caution">
    <text evidence="2">The sequence shown here is derived from an EMBL/GenBank/DDBJ whole genome shotgun (WGS) entry which is preliminary data.</text>
</comment>
<name>A0ABV4X6E0_9CYAN</name>
<organism evidence="2 3">
    <name type="scientific">Floridaenema aerugineum BLCC-F46</name>
    <dbReference type="NCBI Taxonomy" id="3153654"/>
    <lineage>
        <taxon>Bacteria</taxon>
        <taxon>Bacillati</taxon>
        <taxon>Cyanobacteriota</taxon>
        <taxon>Cyanophyceae</taxon>
        <taxon>Oscillatoriophycideae</taxon>
        <taxon>Aerosakkonematales</taxon>
        <taxon>Aerosakkonemataceae</taxon>
        <taxon>Floridanema</taxon>
        <taxon>Floridanema aerugineum</taxon>
    </lineage>
</organism>
<dbReference type="NCBIfam" id="TIGR02595">
    <property type="entry name" value="PEP_CTERM"/>
    <property type="match status" value="1"/>
</dbReference>
<sequence>MSIRKNLLIATATLTLLGTATVTPAQAFILRFESTDGQMTGNIVNQNDWPPNLSNTGLSNLSITGKGWSLSGSLILLPGMQVGNQWSFRSVGGMGQVHLEMANDYRYPIVPSILINNVPREISSYSSILLATSTKYPTISLLCDAISDCLGDYGTITLSMSMFDRGTGRWYSWDTYTGEIKVTAWNPTGTSIPITPGPTNSVPEPSSASALLLLGTGWLLRRKLAVG</sequence>